<keyword evidence="10" id="KW-1185">Reference proteome</keyword>
<evidence type="ECO:0000313" key="9">
    <source>
        <dbReference type="EMBL" id="KAF2816892.1"/>
    </source>
</evidence>
<dbReference type="Proteomes" id="UP000504636">
    <property type="component" value="Unplaced"/>
</dbReference>
<evidence type="ECO:0000313" key="11">
    <source>
        <dbReference type="RefSeq" id="XP_033583856.1"/>
    </source>
</evidence>
<reference evidence="11" key="3">
    <citation type="submission" date="2025-04" db="UniProtKB">
        <authorList>
            <consortium name="RefSeq"/>
        </authorList>
    </citation>
    <scope>IDENTIFICATION</scope>
    <source>
        <strain evidence="11">CBS 304.34</strain>
    </source>
</reference>
<evidence type="ECO:0000256" key="7">
    <source>
        <dbReference type="ARBA" id="ARBA00023180"/>
    </source>
</evidence>
<dbReference type="PANTHER" id="PTHR33146">
    <property type="entry name" value="ENDONUCLEASE 4"/>
    <property type="match status" value="1"/>
</dbReference>
<keyword evidence="7" id="KW-0325">Glycoprotein</keyword>
<sequence length="305" mass="33780">MRFTTLIPLLSLTPAVYSWGELGHRTVAYLASKHFTRDASELVNTLLANDQGWDISDGAIWADAIRHRNGYTHTGEWHYIDALDDPPNYCNVTYTRDCKSGPGCIVDAIANFTSRINNPHLDLVQQKEALMFIIHFIGDIHQPLHTEHLSRGGNGIKVCFDAHCGERENLHGVWDRAIPHKRRALSAAESDKVILKAAAAAWAEELYLREEKRAAQCDDVETAQMCALEWASEANAWVCGFVLEKGQAWLEGNDLGGEYFEGAGPIVDELVGKAGLRLGNWLNALAAERAAAETMLVQDGERSEV</sequence>
<keyword evidence="6" id="KW-1015">Disulfide bond</keyword>
<evidence type="ECO:0000256" key="3">
    <source>
        <dbReference type="ARBA" id="ARBA00022723"/>
    </source>
</evidence>
<evidence type="ECO:0000313" key="10">
    <source>
        <dbReference type="Proteomes" id="UP000504636"/>
    </source>
</evidence>
<dbReference type="InterPro" id="IPR008947">
    <property type="entry name" value="PLipase_C/P1_nuclease_dom_sf"/>
</dbReference>
<dbReference type="OrthoDB" id="441446at2759"/>
<evidence type="ECO:0000256" key="1">
    <source>
        <dbReference type="ARBA" id="ARBA00009547"/>
    </source>
</evidence>
<evidence type="ECO:0000256" key="8">
    <source>
        <dbReference type="SAM" id="SignalP"/>
    </source>
</evidence>
<dbReference type="PANTHER" id="PTHR33146:SF26">
    <property type="entry name" value="ENDONUCLEASE 4"/>
    <property type="match status" value="1"/>
</dbReference>
<keyword evidence="8" id="KW-0732">Signal</keyword>
<reference evidence="11" key="2">
    <citation type="submission" date="2020-04" db="EMBL/GenBank/DDBJ databases">
        <authorList>
            <consortium name="NCBI Genome Project"/>
        </authorList>
    </citation>
    <scope>NUCLEOTIDE SEQUENCE</scope>
    <source>
        <strain evidence="11">CBS 304.34</strain>
    </source>
</reference>
<evidence type="ECO:0000256" key="5">
    <source>
        <dbReference type="ARBA" id="ARBA00022801"/>
    </source>
</evidence>
<dbReference type="EMBL" id="MU003692">
    <property type="protein sequence ID" value="KAF2816892.1"/>
    <property type="molecule type" value="Genomic_DNA"/>
</dbReference>
<dbReference type="Pfam" id="PF02265">
    <property type="entry name" value="S1-P1_nuclease"/>
    <property type="match status" value="1"/>
</dbReference>
<dbReference type="GO" id="GO:0016788">
    <property type="term" value="F:hydrolase activity, acting on ester bonds"/>
    <property type="evidence" value="ECO:0007669"/>
    <property type="project" value="InterPro"/>
</dbReference>
<keyword evidence="5" id="KW-0378">Hydrolase</keyword>
<feature type="chain" id="PRO_5044629627" evidence="8">
    <location>
        <begin position="19"/>
        <end position="305"/>
    </location>
</feature>
<dbReference type="SUPFAM" id="SSF48537">
    <property type="entry name" value="Phospholipase C/P1 nuclease"/>
    <property type="match status" value="1"/>
</dbReference>
<dbReference type="GO" id="GO:0003676">
    <property type="term" value="F:nucleic acid binding"/>
    <property type="evidence" value="ECO:0007669"/>
    <property type="project" value="InterPro"/>
</dbReference>
<keyword evidence="2" id="KW-0540">Nuclease</keyword>
<dbReference type="GeneID" id="54459407"/>
<dbReference type="CDD" id="cd11010">
    <property type="entry name" value="S1-P1_nuclease"/>
    <property type="match status" value="1"/>
</dbReference>
<keyword evidence="3" id="KW-0479">Metal-binding</keyword>
<accession>A0A6A6Z711</accession>
<evidence type="ECO:0000256" key="2">
    <source>
        <dbReference type="ARBA" id="ARBA00022722"/>
    </source>
</evidence>
<keyword evidence="4" id="KW-0255">Endonuclease</keyword>
<dbReference type="Gene3D" id="1.10.575.10">
    <property type="entry name" value="P1 Nuclease"/>
    <property type="match status" value="1"/>
</dbReference>
<gene>
    <name evidence="9 11" type="ORF">BDZ99DRAFT_456697</name>
</gene>
<evidence type="ECO:0000256" key="6">
    <source>
        <dbReference type="ARBA" id="ARBA00023157"/>
    </source>
</evidence>
<dbReference type="GO" id="GO:0006308">
    <property type="term" value="P:DNA catabolic process"/>
    <property type="evidence" value="ECO:0007669"/>
    <property type="project" value="InterPro"/>
</dbReference>
<dbReference type="AlphaFoldDB" id="A0A6A6Z711"/>
<dbReference type="InterPro" id="IPR003154">
    <property type="entry name" value="S1/P1nuclease"/>
</dbReference>
<reference evidence="9 11" key="1">
    <citation type="journal article" date="2020" name="Stud. Mycol.">
        <title>101 Dothideomycetes genomes: a test case for predicting lifestyles and emergence of pathogens.</title>
        <authorList>
            <person name="Haridas S."/>
            <person name="Albert R."/>
            <person name="Binder M."/>
            <person name="Bloem J."/>
            <person name="Labutti K."/>
            <person name="Salamov A."/>
            <person name="Andreopoulos B."/>
            <person name="Baker S."/>
            <person name="Barry K."/>
            <person name="Bills G."/>
            <person name="Bluhm B."/>
            <person name="Cannon C."/>
            <person name="Castanera R."/>
            <person name="Culley D."/>
            <person name="Daum C."/>
            <person name="Ezra D."/>
            <person name="Gonzalez J."/>
            <person name="Henrissat B."/>
            <person name="Kuo A."/>
            <person name="Liang C."/>
            <person name="Lipzen A."/>
            <person name="Lutzoni F."/>
            <person name="Magnuson J."/>
            <person name="Mondo S."/>
            <person name="Nolan M."/>
            <person name="Ohm R."/>
            <person name="Pangilinan J."/>
            <person name="Park H.-J."/>
            <person name="Ramirez L."/>
            <person name="Alfaro M."/>
            <person name="Sun H."/>
            <person name="Tritt A."/>
            <person name="Yoshinaga Y."/>
            <person name="Zwiers L.-H."/>
            <person name="Turgeon B."/>
            <person name="Goodwin S."/>
            <person name="Spatafora J."/>
            <person name="Crous P."/>
            <person name="Grigoriev I."/>
        </authorList>
    </citation>
    <scope>NUCLEOTIDE SEQUENCE</scope>
    <source>
        <strain evidence="9 11">CBS 304.34</strain>
    </source>
</reference>
<comment type="similarity">
    <text evidence="1">Belongs to the nuclease type I family.</text>
</comment>
<evidence type="ECO:0000256" key="4">
    <source>
        <dbReference type="ARBA" id="ARBA00022759"/>
    </source>
</evidence>
<organism evidence="9">
    <name type="scientific">Mytilinidion resinicola</name>
    <dbReference type="NCBI Taxonomy" id="574789"/>
    <lineage>
        <taxon>Eukaryota</taxon>
        <taxon>Fungi</taxon>
        <taxon>Dikarya</taxon>
        <taxon>Ascomycota</taxon>
        <taxon>Pezizomycotina</taxon>
        <taxon>Dothideomycetes</taxon>
        <taxon>Pleosporomycetidae</taxon>
        <taxon>Mytilinidiales</taxon>
        <taxon>Mytilinidiaceae</taxon>
        <taxon>Mytilinidion</taxon>
    </lineage>
</organism>
<feature type="signal peptide" evidence="8">
    <location>
        <begin position="1"/>
        <end position="18"/>
    </location>
</feature>
<dbReference type="GO" id="GO:0046872">
    <property type="term" value="F:metal ion binding"/>
    <property type="evidence" value="ECO:0007669"/>
    <property type="project" value="UniProtKB-KW"/>
</dbReference>
<dbReference type="RefSeq" id="XP_033583856.1">
    <property type="nucleotide sequence ID" value="XM_033718514.1"/>
</dbReference>
<protein>
    <submittedName>
        <fullName evidence="9 11">Phospholipase C/P1 nuclease</fullName>
    </submittedName>
</protein>
<dbReference type="GO" id="GO:0004519">
    <property type="term" value="F:endonuclease activity"/>
    <property type="evidence" value="ECO:0007669"/>
    <property type="project" value="UniProtKB-KW"/>
</dbReference>
<name>A0A6A6Z711_9PEZI</name>
<proteinExistence type="inferred from homology"/>